<dbReference type="PANTHER" id="PTHR36306:SF1">
    <property type="entry name" value="ALPHA-AMYLASE-RELATED"/>
    <property type="match status" value="1"/>
</dbReference>
<dbReference type="GO" id="GO:0005975">
    <property type="term" value="P:carbohydrate metabolic process"/>
    <property type="evidence" value="ECO:0007669"/>
    <property type="project" value="InterPro"/>
</dbReference>
<protein>
    <submittedName>
        <fullName evidence="4">Glycoside hydrolase family 57</fullName>
    </submittedName>
</protein>
<dbReference type="EMBL" id="CP002659">
    <property type="protein sequence ID" value="AEC02686.1"/>
    <property type="molecule type" value="Genomic_DNA"/>
</dbReference>
<evidence type="ECO:0000256" key="2">
    <source>
        <dbReference type="ARBA" id="ARBA00023277"/>
    </source>
</evidence>
<keyword evidence="4" id="KW-0378">Hydrolase</keyword>
<evidence type="ECO:0000259" key="3">
    <source>
        <dbReference type="Pfam" id="PF03065"/>
    </source>
</evidence>
<keyword evidence="5" id="KW-1185">Reference proteome</keyword>
<evidence type="ECO:0000256" key="1">
    <source>
        <dbReference type="ARBA" id="ARBA00006821"/>
    </source>
</evidence>
<dbReference type="AlphaFoldDB" id="F4GIR8"/>
<dbReference type="STRING" id="760011.Spico_1483"/>
<keyword evidence="2" id="KW-0119">Carbohydrate metabolism</keyword>
<dbReference type="Gene3D" id="3.20.110.20">
    <property type="match status" value="1"/>
</dbReference>
<dbReference type="Proteomes" id="UP000007939">
    <property type="component" value="Chromosome"/>
</dbReference>
<dbReference type="PANTHER" id="PTHR36306">
    <property type="entry name" value="ALPHA-AMYLASE-RELATED-RELATED"/>
    <property type="match status" value="1"/>
</dbReference>
<dbReference type="SUPFAM" id="SSF88713">
    <property type="entry name" value="Glycoside hydrolase/deacetylase"/>
    <property type="match status" value="1"/>
</dbReference>
<dbReference type="Pfam" id="PF03065">
    <property type="entry name" value="Glyco_hydro_57"/>
    <property type="match status" value="1"/>
</dbReference>
<sequence length="373" mass="42406">MLKVGFAFNFNIQRCEIEVGDEEQIIRKGYEPLLKLFIKHGLKADCFVSGFSSERIQEMAPDVLDLMHQNAEKHFRFGTYTYTHPIPQLLTVEEFSMQMQRGIALDKKILRQEPHGFLPPEFAFTKEMGRVLYKNGIRWFIALASQIQLGLKEAGIEREPYAPCRVALGDGTSLVAIPAAYELPDNPPRYEKLMMKGQNPVSRVIGGIRKFAEQHPDGLLLIKRDAETVFIDAFNSGFGGTYEVMDEFLGQLSRLDVVTPVWIDDVVDAQKDMPEISLPDYLGNTRIETFTEGEAAAIWEKTLLVREKIFEAEREGKDSAKIAKAWNHLLLSHNSDGRIGYWHSTWNPGEHTVAPSRRKFVEDNLEFALKSLA</sequence>
<dbReference type="InterPro" id="IPR052046">
    <property type="entry name" value="GH57_Enzymes"/>
</dbReference>
<name>F4GIR8_PARC1</name>
<feature type="domain" description="Glycoside hydrolase family 57 N-terminal" evidence="3">
    <location>
        <begin position="27"/>
        <end position="233"/>
    </location>
</feature>
<proteinExistence type="inferred from homology"/>
<gene>
    <name evidence="4" type="ordered locus">Spico_1483</name>
</gene>
<evidence type="ECO:0000313" key="5">
    <source>
        <dbReference type="Proteomes" id="UP000007939"/>
    </source>
</evidence>
<reference evidence="4 5" key="2">
    <citation type="journal article" date="2012" name="Stand. Genomic Sci.">
        <title>Complete genome sequence of the termite hindgut bacterium Spirochaeta coccoides type strain (SPN1(T)), reclassification in the genus Sphaerochaeta as Sphaerochaeta coccoides comb. nov. and emendations of the family Spirochaetaceae and the genus Sphaerochaeta.</title>
        <authorList>
            <person name="Abt B."/>
            <person name="Han C."/>
            <person name="Scheuner C."/>
            <person name="Lu M."/>
            <person name="Lapidus A."/>
            <person name="Nolan M."/>
            <person name="Lucas S."/>
            <person name="Hammon N."/>
            <person name="Deshpande S."/>
            <person name="Cheng J.F."/>
            <person name="Tapia R."/>
            <person name="Goodwin L.A."/>
            <person name="Pitluck S."/>
            <person name="Liolios K."/>
            <person name="Pagani I."/>
            <person name="Ivanova N."/>
            <person name="Mavromatis K."/>
            <person name="Mikhailova N."/>
            <person name="Huntemann M."/>
            <person name="Pati A."/>
            <person name="Chen A."/>
            <person name="Palaniappan K."/>
            <person name="Land M."/>
            <person name="Hauser L."/>
            <person name="Brambilla E.M."/>
            <person name="Rohde M."/>
            <person name="Spring S."/>
            <person name="Gronow S."/>
            <person name="Goker M."/>
            <person name="Woyke T."/>
            <person name="Bristow J."/>
            <person name="Eisen J.A."/>
            <person name="Markowitz V."/>
            <person name="Hugenholtz P."/>
            <person name="Kyrpides N.C."/>
            <person name="Klenk H.P."/>
            <person name="Detter J.C."/>
        </authorList>
    </citation>
    <scope>NUCLEOTIDE SEQUENCE [LARGE SCALE GENOMIC DNA]</scope>
    <source>
        <strain evidence="5">ATCC BAA-1237 / DSM 17374 / SPN1</strain>
    </source>
</reference>
<dbReference type="RefSeq" id="WP_013740080.1">
    <property type="nucleotide sequence ID" value="NC_015436.1"/>
</dbReference>
<dbReference type="GO" id="GO:0016787">
    <property type="term" value="F:hydrolase activity"/>
    <property type="evidence" value="ECO:0007669"/>
    <property type="project" value="UniProtKB-KW"/>
</dbReference>
<dbReference type="KEGG" id="scc:Spico_1483"/>
<dbReference type="eggNOG" id="COG0726">
    <property type="taxonomic scope" value="Bacteria"/>
</dbReference>
<reference evidence="5" key="1">
    <citation type="submission" date="2011-04" db="EMBL/GenBank/DDBJ databases">
        <title>The complete genome of Spirochaeta coccoides DSM 17374.</title>
        <authorList>
            <person name="Lucas S."/>
            <person name="Copeland A."/>
            <person name="Lapidus A."/>
            <person name="Bruce D."/>
            <person name="Goodwin L."/>
            <person name="Pitluck S."/>
            <person name="Peters L."/>
            <person name="Kyrpides N."/>
            <person name="Mavromatis K."/>
            <person name="Pagani I."/>
            <person name="Ivanova N."/>
            <person name="Ovchinnikova G."/>
            <person name="Lu M."/>
            <person name="Detter J.C."/>
            <person name="Tapia R."/>
            <person name="Han C."/>
            <person name="Land M."/>
            <person name="Hauser L."/>
            <person name="Markowitz V."/>
            <person name="Cheng J.-F."/>
            <person name="Hugenholtz P."/>
            <person name="Woyke T."/>
            <person name="Wu D."/>
            <person name="Spring S."/>
            <person name="Schroeder M."/>
            <person name="Brambilla E."/>
            <person name="Klenk H.-P."/>
            <person name="Eisen J.A."/>
        </authorList>
    </citation>
    <scope>NUCLEOTIDE SEQUENCE [LARGE SCALE GENOMIC DNA]</scope>
    <source>
        <strain evidence="5">ATCC BAA-1237 / DSM 17374 / SPN1</strain>
    </source>
</reference>
<organism evidence="4 5">
    <name type="scientific">Parasphaerochaeta coccoides (strain ATCC BAA-1237 / DSM 17374 / SPN1)</name>
    <name type="common">Sphaerochaeta coccoides</name>
    <dbReference type="NCBI Taxonomy" id="760011"/>
    <lineage>
        <taxon>Bacteria</taxon>
        <taxon>Pseudomonadati</taxon>
        <taxon>Spirochaetota</taxon>
        <taxon>Spirochaetia</taxon>
        <taxon>Spirochaetales</taxon>
        <taxon>Sphaerochaetaceae</taxon>
        <taxon>Parasphaerochaeta</taxon>
    </lineage>
</organism>
<dbReference type="HOGENOM" id="CLU_741670_0_0_12"/>
<dbReference type="InterPro" id="IPR011330">
    <property type="entry name" value="Glyco_hydro/deAcase_b/a-brl"/>
</dbReference>
<dbReference type="InterPro" id="IPR004300">
    <property type="entry name" value="Glyco_hydro_57_N"/>
</dbReference>
<accession>F4GIR8</accession>
<comment type="similarity">
    <text evidence="1">Belongs to the glycosyl hydrolase 57 family.</text>
</comment>
<evidence type="ECO:0000313" key="4">
    <source>
        <dbReference type="EMBL" id="AEC02686.1"/>
    </source>
</evidence>
<dbReference type="OrthoDB" id="9757977at2"/>